<keyword evidence="2" id="KW-1185">Reference proteome</keyword>
<organism evidence="1 2">
    <name type="scientific">Phaseolus coccineus</name>
    <name type="common">Scarlet runner bean</name>
    <name type="synonym">Phaseolus multiflorus</name>
    <dbReference type="NCBI Taxonomy" id="3886"/>
    <lineage>
        <taxon>Eukaryota</taxon>
        <taxon>Viridiplantae</taxon>
        <taxon>Streptophyta</taxon>
        <taxon>Embryophyta</taxon>
        <taxon>Tracheophyta</taxon>
        <taxon>Spermatophyta</taxon>
        <taxon>Magnoliopsida</taxon>
        <taxon>eudicotyledons</taxon>
        <taxon>Gunneridae</taxon>
        <taxon>Pentapetalae</taxon>
        <taxon>rosids</taxon>
        <taxon>fabids</taxon>
        <taxon>Fabales</taxon>
        <taxon>Fabaceae</taxon>
        <taxon>Papilionoideae</taxon>
        <taxon>50 kb inversion clade</taxon>
        <taxon>NPAAA clade</taxon>
        <taxon>indigoferoid/millettioid clade</taxon>
        <taxon>Phaseoleae</taxon>
        <taxon>Phaseolus</taxon>
    </lineage>
</organism>
<reference evidence="1 2" key="1">
    <citation type="submission" date="2024-01" db="EMBL/GenBank/DDBJ databases">
        <title>The genomes of 5 underutilized Papilionoideae crops provide insights into root nodulation and disease resistanc.</title>
        <authorList>
            <person name="Jiang F."/>
        </authorList>
    </citation>
    <scope>NUCLEOTIDE SEQUENCE [LARGE SCALE GENOMIC DNA]</scope>
    <source>
        <strain evidence="1">JINMINGXINNONG_FW02</strain>
        <tissue evidence="1">Leaves</tissue>
    </source>
</reference>
<sequence length="118" mass="12853">MTIEWGMKQVSMGGDGGLSLTHHDIIDRCYMKSIMDLVEGSQTSLINKSIGEGDLSRDLALPPVPVGDKGFVLGVSPATPPRIRRRKGLWELGDLYTQLPRKVGDGEKRLRSGEGSFA</sequence>
<comment type="caution">
    <text evidence="1">The sequence shown here is derived from an EMBL/GenBank/DDBJ whole genome shotgun (WGS) entry which is preliminary data.</text>
</comment>
<name>A0AAN9MS18_PHACN</name>
<dbReference type="AlphaFoldDB" id="A0AAN9MS18"/>
<accession>A0AAN9MS18</accession>
<proteinExistence type="predicted"/>
<protein>
    <submittedName>
        <fullName evidence="1">Uncharacterized protein</fullName>
    </submittedName>
</protein>
<dbReference type="EMBL" id="JAYMYR010000006">
    <property type="protein sequence ID" value="KAK7356513.1"/>
    <property type="molecule type" value="Genomic_DNA"/>
</dbReference>
<evidence type="ECO:0000313" key="2">
    <source>
        <dbReference type="Proteomes" id="UP001374584"/>
    </source>
</evidence>
<evidence type="ECO:0000313" key="1">
    <source>
        <dbReference type="EMBL" id="KAK7356513.1"/>
    </source>
</evidence>
<gene>
    <name evidence="1" type="ORF">VNO80_15786</name>
</gene>
<dbReference type="Proteomes" id="UP001374584">
    <property type="component" value="Unassembled WGS sequence"/>
</dbReference>